<dbReference type="Pfam" id="PF00171">
    <property type="entry name" value="Aldedh"/>
    <property type="match status" value="1"/>
</dbReference>
<dbReference type="Proteomes" id="UP001165541">
    <property type="component" value="Unassembled WGS sequence"/>
</dbReference>
<dbReference type="SUPFAM" id="SSF51730">
    <property type="entry name" value="FAD-linked oxidoreductase"/>
    <property type="match status" value="1"/>
</dbReference>
<comment type="cofactor">
    <cofactor evidence="5">
        <name>FAD</name>
        <dbReference type="ChEBI" id="CHEBI:57692"/>
    </cofactor>
</comment>
<evidence type="ECO:0000256" key="2">
    <source>
        <dbReference type="ARBA" id="ARBA00023002"/>
    </source>
</evidence>
<comment type="function">
    <text evidence="5">Oxidizes proline to glutamate for use as a carbon and nitrogen source.</text>
</comment>
<evidence type="ECO:0000259" key="6">
    <source>
        <dbReference type="Pfam" id="PF00171"/>
    </source>
</evidence>
<sequence>MRLPRPDRPEAEVVHALLERPRLGWDQVRLAATPWVQAVRDKPAPFWAMESLLKEYPLSRPEGLALMRLAEALLRVPDTETAMALTADQLGRADFDTPSGGHHPVLASLSANAIALTKKLLPGDGAQPGVIQRLGAQTVVAAAVRALQLLGRQFVLGRNIAEAQREAQSQRGDHPALRFSFDMLGEGARTEQDAERYLASYRNAIEQIARQNPADGRPESSDGISIKLSALYSRYEESQRERVFEVLLPRVWSLVELAAQAHINLTIDAEESERLELSLDVLESLAARIAQQFPQWQGFGLAVQAYQTRSLETVQEVARIAKTHGLRLMVRLVKGAYWDGEIKRAQELGLAGYPVFTHKQHTDLAYLACARVLLDHAPRIYPQFATHNAGTIAAILQLARERGAAFEMQRLHGMGESLYREVLKGGQVPLRIYAPVGEHRDLLAYLVRRLLENGANSSFVHQLADQNVSPEALLVSPFNLQPEPSLPLPLALYGPGRRNSLGVDLACAAEREPLFAAAERTSVPTIAEAGAATVDAAMRSLQAGFDRWDGRPVAERAAVLRRAADALEARMPEFCGLLVREAHKVMADAVPEVREAVDFLRYYAAQAERQLVPQTLPGPTGESNELHLHGRGVFVCISPWNFPLAIFVGQVAAALVAGNAVAAKPAEQTPAVAQRMVELLHECGVPADALQLLHGPGDTVGAALVRDPRCAGVAFTGSTQVAKLIQRSLADKDGPIVPLIAETGGINAMVVDSTALAEQVADAVVQSAFRSTGQRCSALRLLCVHERIADGLLEMLRGAMQELVVGDPVQWITDVGPVIDAEAHENLARQVRRLDAEARLIARTPVPAGLDGRYIAPAAYELKQIADVRQEIFGPVLHVVRWGSGELATAEAVVERINALGYGLTLGVQTRIDGRAQQIARHARVGNVYVNRNMIGAVVGVQPFGGEGLSGTGPKAGGPHYLLRFCSEQTVTVNTAAAGGNATLLAGGH</sequence>
<feature type="domain" description="Proline dehydrogenase PutA" evidence="8">
    <location>
        <begin position="49"/>
        <end position="154"/>
    </location>
</feature>
<keyword evidence="5" id="KW-0804">Transcription</keyword>
<feature type="domain" description="Proline dehydrogenase" evidence="7">
    <location>
        <begin position="173"/>
        <end position="462"/>
    </location>
</feature>
<dbReference type="InterPro" id="IPR016163">
    <property type="entry name" value="Ald_DH_C"/>
</dbReference>
<feature type="domain" description="Aldehyde dehydrogenase" evidence="6">
    <location>
        <begin position="515"/>
        <end position="971"/>
    </location>
</feature>
<keyword evidence="3 5" id="KW-0520">NAD</keyword>
<dbReference type="CDD" id="cd07125">
    <property type="entry name" value="ALDH_PutA-P5CDH"/>
    <property type="match status" value="1"/>
</dbReference>
<dbReference type="GO" id="GO:0003842">
    <property type="term" value="F:L-glutamate gamma-semialdehyde dehydrogenase activity"/>
    <property type="evidence" value="ECO:0007669"/>
    <property type="project" value="UniProtKB-EC"/>
</dbReference>
<dbReference type="PROSITE" id="PS00070">
    <property type="entry name" value="ALDEHYDE_DEHYDR_CYS"/>
    <property type="match status" value="1"/>
</dbReference>
<dbReference type="InterPro" id="IPR029041">
    <property type="entry name" value="FAD-linked_oxidoreductase-like"/>
</dbReference>
<dbReference type="InterPro" id="IPR015590">
    <property type="entry name" value="Aldehyde_DH_dom"/>
</dbReference>
<dbReference type="InterPro" id="IPR024089">
    <property type="entry name" value="PRODH_PutA_dom_I/II"/>
</dbReference>
<dbReference type="SUPFAM" id="SSF53720">
    <property type="entry name" value="ALDH-like"/>
    <property type="match status" value="1"/>
</dbReference>
<comment type="pathway">
    <text evidence="5">Amino-acid degradation; L-proline degradation into L-glutamate; L-glutamate from L-proline: step 1/2.</text>
</comment>
<keyword evidence="5" id="KW-0805">Transcription regulation</keyword>
<dbReference type="EC" id="1.5.5.2" evidence="5"/>
<dbReference type="Gene3D" id="1.20.5.460">
    <property type="entry name" value="Single helix bin"/>
    <property type="match status" value="1"/>
</dbReference>
<dbReference type="PIRSF" id="PIRSF000197">
    <property type="entry name" value="Bifunct_PutA"/>
    <property type="match status" value="1"/>
</dbReference>
<dbReference type="NCBIfam" id="TIGR01238">
    <property type="entry name" value="D1pyr5carbox3"/>
    <property type="match status" value="1"/>
</dbReference>
<dbReference type="Gene3D" id="3.40.309.10">
    <property type="entry name" value="Aldehyde Dehydrogenase, Chain A, domain 2"/>
    <property type="match status" value="1"/>
</dbReference>
<keyword evidence="5" id="KW-0285">Flavoprotein</keyword>
<dbReference type="Pfam" id="PF14850">
    <property type="entry name" value="Pro_dh-DNA_bdg"/>
    <property type="match status" value="1"/>
</dbReference>
<dbReference type="Gene3D" id="3.40.605.10">
    <property type="entry name" value="Aldehyde Dehydrogenase, Chain A, domain 1"/>
    <property type="match status" value="1"/>
</dbReference>
<protein>
    <recommendedName>
        <fullName evidence="5">Bifunctional protein PutA</fullName>
    </recommendedName>
    <domain>
        <recommendedName>
            <fullName evidence="5">Proline dehydrogenase</fullName>
            <ecNumber evidence="5">1.5.5.2</ecNumber>
        </recommendedName>
        <alternativeName>
            <fullName evidence="5">Proline oxidase</fullName>
        </alternativeName>
    </domain>
    <domain>
        <recommendedName>
            <fullName evidence="5">Delta-1-pyrroline-5-carboxylate dehydrogenase</fullName>
            <shortName evidence="5">P5C dehydrogenase</shortName>
            <ecNumber evidence="5">1.2.1.88</ecNumber>
        </recommendedName>
        <alternativeName>
            <fullName evidence="5">L-glutamate gamma-semialdehyde dehydrogenase</fullName>
        </alternativeName>
    </domain>
</protein>
<comment type="pathway">
    <text evidence="1 5">Amino-acid degradation; L-proline degradation into L-glutamate; L-glutamate from L-proline: step 2/2.</text>
</comment>
<dbReference type="InterPro" id="IPR016160">
    <property type="entry name" value="Ald_DH_CS_CYS"/>
</dbReference>
<dbReference type="SUPFAM" id="SSF81935">
    <property type="entry name" value="N-terminal domain of bifunctional PutA protein"/>
    <property type="match status" value="1"/>
</dbReference>
<evidence type="ECO:0000259" key="8">
    <source>
        <dbReference type="Pfam" id="PF14850"/>
    </source>
</evidence>
<comment type="similarity">
    <text evidence="5">In the N-terminal section; belongs to the proline dehydrogenase family.</text>
</comment>
<dbReference type="EC" id="1.2.1.88" evidence="5"/>
<comment type="similarity">
    <text evidence="5">In the C-terminal section; belongs to the aldehyde dehydrogenase family.</text>
</comment>
<evidence type="ECO:0000256" key="1">
    <source>
        <dbReference type="ARBA" id="ARBA00004786"/>
    </source>
</evidence>
<dbReference type="InterPro" id="IPR005933">
    <property type="entry name" value="PutA_C"/>
</dbReference>
<keyword evidence="5" id="KW-0238">DNA-binding</keyword>
<dbReference type="InterPro" id="IPR024082">
    <property type="entry name" value="PRODH_PutA_dom_II"/>
</dbReference>
<dbReference type="RefSeq" id="WP_251780251.1">
    <property type="nucleotide sequence ID" value="NZ_JAMKFE010000014.1"/>
</dbReference>
<evidence type="ECO:0000313" key="9">
    <source>
        <dbReference type="EMBL" id="MCM5681768.1"/>
    </source>
</evidence>
<accession>A0ABT0YVD5</accession>
<proteinExistence type="inferred from homology"/>
<dbReference type="Gene3D" id="3.20.20.220">
    <property type="match status" value="1"/>
</dbReference>
<dbReference type="PANTHER" id="PTHR42862:SF1">
    <property type="entry name" value="DELTA-1-PYRROLINE-5-CARBOXYLATE DEHYDROGENASE 2, ISOFORM A-RELATED"/>
    <property type="match status" value="1"/>
</dbReference>
<dbReference type="InterPro" id="IPR050485">
    <property type="entry name" value="Proline_metab_enzyme"/>
</dbReference>
<gene>
    <name evidence="9" type="ORF">M8A51_19750</name>
</gene>
<comment type="catalytic activity">
    <reaction evidence="4 5">
        <text>L-glutamate 5-semialdehyde + NAD(+) + H2O = L-glutamate + NADH + 2 H(+)</text>
        <dbReference type="Rhea" id="RHEA:30235"/>
        <dbReference type="ChEBI" id="CHEBI:15377"/>
        <dbReference type="ChEBI" id="CHEBI:15378"/>
        <dbReference type="ChEBI" id="CHEBI:29985"/>
        <dbReference type="ChEBI" id="CHEBI:57540"/>
        <dbReference type="ChEBI" id="CHEBI:57945"/>
        <dbReference type="ChEBI" id="CHEBI:58066"/>
        <dbReference type="EC" id="1.2.1.88"/>
    </reaction>
</comment>
<dbReference type="InterPro" id="IPR016161">
    <property type="entry name" value="Ald_DH/histidinol_DH"/>
</dbReference>
<dbReference type="InterPro" id="IPR016162">
    <property type="entry name" value="Ald_DH_N"/>
</dbReference>
<dbReference type="InterPro" id="IPR002872">
    <property type="entry name" value="Proline_DH_dom"/>
</dbReference>
<reference evidence="9" key="1">
    <citation type="submission" date="2022-05" db="EMBL/GenBank/DDBJ databases">
        <title>Schlegelella sp. nov., isolated from mangrove soil.</title>
        <authorList>
            <person name="Liu Y."/>
            <person name="Ge X."/>
            <person name="Liu W."/>
        </authorList>
    </citation>
    <scope>NUCLEOTIDE SEQUENCE</scope>
    <source>
        <strain evidence="9">S2-27</strain>
    </source>
</reference>
<dbReference type="Pfam" id="PF01619">
    <property type="entry name" value="Pro_dh"/>
    <property type="match status" value="1"/>
</dbReference>
<comment type="caution">
    <text evidence="9">The sequence shown here is derived from an EMBL/GenBank/DDBJ whole genome shotgun (WGS) entry which is preliminary data.</text>
</comment>
<name>A0ABT0YVD5_9BURK</name>
<keyword evidence="2 5" id="KW-0560">Oxidoreductase</keyword>
<dbReference type="PANTHER" id="PTHR42862">
    <property type="entry name" value="DELTA-1-PYRROLINE-5-CARBOXYLATE DEHYDROGENASE 1, ISOFORM A-RELATED"/>
    <property type="match status" value="1"/>
</dbReference>
<evidence type="ECO:0000259" key="7">
    <source>
        <dbReference type="Pfam" id="PF01619"/>
    </source>
</evidence>
<dbReference type="EMBL" id="JAMKFE010000014">
    <property type="protein sequence ID" value="MCM5681768.1"/>
    <property type="molecule type" value="Genomic_DNA"/>
</dbReference>
<evidence type="ECO:0000256" key="4">
    <source>
        <dbReference type="ARBA" id="ARBA00048142"/>
    </source>
</evidence>
<dbReference type="InterPro" id="IPR025703">
    <property type="entry name" value="Bifunct_PutA"/>
</dbReference>
<keyword evidence="5" id="KW-0678">Repressor</keyword>
<evidence type="ECO:0000313" key="10">
    <source>
        <dbReference type="Proteomes" id="UP001165541"/>
    </source>
</evidence>
<keyword evidence="10" id="KW-1185">Reference proteome</keyword>
<keyword evidence="5" id="KW-0642">Proline metabolism</keyword>
<comment type="catalytic activity">
    <reaction evidence="5">
        <text>L-proline + a quinone = (S)-1-pyrroline-5-carboxylate + a quinol + H(+)</text>
        <dbReference type="Rhea" id="RHEA:23784"/>
        <dbReference type="ChEBI" id="CHEBI:15378"/>
        <dbReference type="ChEBI" id="CHEBI:17388"/>
        <dbReference type="ChEBI" id="CHEBI:24646"/>
        <dbReference type="ChEBI" id="CHEBI:60039"/>
        <dbReference type="ChEBI" id="CHEBI:132124"/>
        <dbReference type="EC" id="1.5.5.2"/>
    </reaction>
</comment>
<evidence type="ECO:0000256" key="3">
    <source>
        <dbReference type="ARBA" id="ARBA00023027"/>
    </source>
</evidence>
<evidence type="ECO:0000256" key="5">
    <source>
        <dbReference type="PIRNR" id="PIRNR000197"/>
    </source>
</evidence>
<keyword evidence="5" id="KW-0274">FAD</keyword>
<organism evidence="9 10">
    <name type="scientific">Caldimonas mangrovi</name>
    <dbReference type="NCBI Taxonomy" id="2944811"/>
    <lineage>
        <taxon>Bacteria</taxon>
        <taxon>Pseudomonadati</taxon>
        <taxon>Pseudomonadota</taxon>
        <taxon>Betaproteobacteria</taxon>
        <taxon>Burkholderiales</taxon>
        <taxon>Sphaerotilaceae</taxon>
        <taxon>Caldimonas</taxon>
    </lineage>
</organism>